<keyword evidence="2" id="KW-1185">Reference proteome</keyword>
<reference evidence="1 2" key="1">
    <citation type="submission" date="2018-05" db="EMBL/GenBank/DDBJ databases">
        <title>Pedobacter paludis sp. nov., isolated from wetland soil.</title>
        <authorList>
            <person name="Zhang Y."/>
            <person name="Wang G."/>
        </authorList>
    </citation>
    <scope>NUCLEOTIDE SEQUENCE [LARGE SCALE GENOMIC DNA]</scope>
    <source>
        <strain evidence="1 2">KCTC22721</strain>
    </source>
</reference>
<dbReference type="Gene3D" id="3.40.50.150">
    <property type="entry name" value="Vaccinia Virus protein VP39"/>
    <property type="match status" value="1"/>
</dbReference>
<protein>
    <recommendedName>
        <fullName evidence="3">DUF268 domain-containing protein</fullName>
    </recommendedName>
</protein>
<accession>A0A317EHY0</accession>
<comment type="caution">
    <text evidence="1">The sequence shown here is derived from an EMBL/GenBank/DDBJ whole genome shotgun (WGS) entry which is preliminary data.</text>
</comment>
<gene>
    <name evidence="1" type="ORF">DHW03_16655</name>
</gene>
<dbReference type="AlphaFoldDB" id="A0A317EHY0"/>
<proteinExistence type="predicted"/>
<evidence type="ECO:0000313" key="2">
    <source>
        <dbReference type="Proteomes" id="UP000245379"/>
    </source>
</evidence>
<evidence type="ECO:0000313" key="1">
    <source>
        <dbReference type="EMBL" id="PWS26411.1"/>
    </source>
</evidence>
<dbReference type="RefSeq" id="WP_109926977.1">
    <property type="nucleotide sequence ID" value="NZ_QGNZ01000004.1"/>
</dbReference>
<dbReference type="Proteomes" id="UP000245379">
    <property type="component" value="Unassembled WGS sequence"/>
</dbReference>
<name>A0A317EHY0_9SPHI</name>
<organism evidence="1 2">
    <name type="scientific">Pedobacter yonginense</name>
    <dbReference type="NCBI Taxonomy" id="651869"/>
    <lineage>
        <taxon>Bacteria</taxon>
        <taxon>Pseudomonadati</taxon>
        <taxon>Bacteroidota</taxon>
        <taxon>Sphingobacteriia</taxon>
        <taxon>Sphingobacteriales</taxon>
        <taxon>Sphingobacteriaceae</taxon>
        <taxon>Pedobacter</taxon>
    </lineage>
</organism>
<dbReference type="InterPro" id="IPR029063">
    <property type="entry name" value="SAM-dependent_MTases_sf"/>
</dbReference>
<dbReference type="SUPFAM" id="SSF53335">
    <property type="entry name" value="S-adenosyl-L-methionine-dependent methyltransferases"/>
    <property type="match status" value="1"/>
</dbReference>
<sequence length="263" mass="30267">MNQKIKLFIKKSLVISHFYRASKSFLTEKKYHQEFKKDLEDFKKSEALSNKRFDGNFKAYPILTDKTSFTNIEPHYTYHPAWAARILAQTKPMKHVDISSTLNFCTLVSAFIPFEFYDYRPASLHLSNLKSAHADLTNLHFESNSIPSLSCMHTVEHVGLGRYGDPIDYDGDLKAMSELIRVLAEDGDLLVVFPIGKAMIAYNAHRIYSYEQILSYFKELKLIEFSLIPDDHIGVGIIKDATKEQSDAQNWGCGCFWFKKTKN</sequence>
<dbReference type="EMBL" id="QGNZ01000004">
    <property type="protein sequence ID" value="PWS26411.1"/>
    <property type="molecule type" value="Genomic_DNA"/>
</dbReference>
<dbReference type="OrthoDB" id="9792586at2"/>
<evidence type="ECO:0008006" key="3">
    <source>
        <dbReference type="Google" id="ProtNLM"/>
    </source>
</evidence>
<dbReference type="Pfam" id="PF03269">
    <property type="entry name" value="DUF268"/>
    <property type="match status" value="1"/>
</dbReference>
<dbReference type="InterPro" id="IPR004951">
    <property type="entry name" value="DUF268_CAE_spp"/>
</dbReference>